<proteinExistence type="predicted"/>
<protein>
    <recommendedName>
        <fullName evidence="3">Right handed beta helix domain-containing protein</fullName>
    </recommendedName>
</protein>
<dbReference type="EMBL" id="UZWE01000045">
    <property type="protein sequence ID" value="VDS09845.1"/>
    <property type="molecule type" value="Genomic_DNA"/>
</dbReference>
<evidence type="ECO:0000313" key="2">
    <source>
        <dbReference type="Proteomes" id="UP000270743"/>
    </source>
</evidence>
<sequence>MARYIHFPHASGETVTAALGDDPAVTVTDYAVVPEVVSYMAYGNRLNVLEGALTGVSAGRAVSRSDGRTSLALHGILDAQTLSADLPDSRRAEIAVSAAAARRGHPSGEHYWLPVDTSGRFVCEPGRRHRKWYLSRSSAALTRAQIAADAGVSEATVTGAWLLTRPQYGGTAATAIHFDLFSAIRSDLAGAGKPSRSDHWRLERGYDYVTGYNQSNYKWDGFCGEDELHPMLIGAFGTGADPVIFMWSNFLMLPYCVIQDVQTLRDANMAPNDTVQTWYGYCLAFDHVDIGRVLDLQKTFFATVRETTILKPWHDKPKAEKISADGKWIANGHHLTGIYTAYTENILVDSCLIDHAGWAEGYDYNGSAAMPMPMSKYSHALYFAADTFNITIRNNLLSRSSSCGVQMRSGLQLEGNLLVDNNLGAAVNSTGGVGQFNNVIDNVIYSAGYKRVAYEEGALDWGFDVNGPLSSMVGNVIAHGKNPDDPAEAHKAVNWNDGVSTSAKMTDDTQVWKWGAASRNVGGLAPATLDETTIWRRAGERLGKQWASVAEYVAHVAAAPSIGDIVREDIRWTKSRFGSPIPARTAPADLVFYPDPRTDGFRWDNRRNWSSKDLPGTHVADSADLDGHFVRFGTVNASVAALALGGGVLEMTSGRLDVGTITDAGTILTRLAGQIWIGGAAQPLSAEVVSGRLALTGAAADLDLVARGGQVLLGPDCTARSLIIDGLRPQVGWDGTSAAALAVAGRLEFKRGLVVTAESGMEKIRYIYAHVGKTVTGSVSGFTARIAGVERIHDRGGNYRIWLSDVVGTPQAGETFTVAPRREANGTDTPTVVTIATVGASGIAPLQRFRSGAIGTGLVEPTVTATLTLAAAAQIVLPTGLPAGTHDLTGPGVAVVNNGATLPAGVALTGGKLVMTVS</sequence>
<gene>
    <name evidence="1" type="ORF">PARHAE_03053</name>
</gene>
<evidence type="ECO:0008006" key="3">
    <source>
        <dbReference type="Google" id="ProtNLM"/>
    </source>
</evidence>
<reference evidence="1 2" key="1">
    <citation type="submission" date="2018-12" db="EMBL/GenBank/DDBJ databases">
        <authorList>
            <person name="Criscuolo A."/>
        </authorList>
    </citation>
    <scope>NUCLEOTIDE SEQUENCE [LARGE SCALE GENOMIC DNA]</scope>
    <source>
        <strain evidence="1">ACIP1116241</strain>
    </source>
</reference>
<organism evidence="1 2">
    <name type="scientific">Paracoccus haematequi</name>
    <dbReference type="NCBI Taxonomy" id="2491866"/>
    <lineage>
        <taxon>Bacteria</taxon>
        <taxon>Pseudomonadati</taxon>
        <taxon>Pseudomonadota</taxon>
        <taxon>Alphaproteobacteria</taxon>
        <taxon>Rhodobacterales</taxon>
        <taxon>Paracoccaceae</taxon>
        <taxon>Paracoccus</taxon>
    </lineage>
</organism>
<dbReference type="InterPro" id="IPR011050">
    <property type="entry name" value="Pectin_lyase_fold/virulence"/>
</dbReference>
<name>A0A3S4GSG7_9RHOB</name>
<evidence type="ECO:0000313" key="1">
    <source>
        <dbReference type="EMBL" id="VDS09845.1"/>
    </source>
</evidence>
<dbReference type="Proteomes" id="UP000270743">
    <property type="component" value="Unassembled WGS sequence"/>
</dbReference>
<dbReference type="SUPFAM" id="SSF51126">
    <property type="entry name" value="Pectin lyase-like"/>
    <property type="match status" value="1"/>
</dbReference>
<dbReference type="InterPro" id="IPR012334">
    <property type="entry name" value="Pectin_lyas_fold"/>
</dbReference>
<keyword evidence="2" id="KW-1185">Reference proteome</keyword>
<dbReference type="AlphaFoldDB" id="A0A3S4GSG7"/>
<accession>A0A3S4GSG7</accession>
<dbReference type="OrthoDB" id="7796425at2"/>
<dbReference type="Gene3D" id="2.160.20.10">
    <property type="entry name" value="Single-stranded right-handed beta-helix, Pectin lyase-like"/>
    <property type="match status" value="1"/>
</dbReference>
<dbReference type="RefSeq" id="WP_126155458.1">
    <property type="nucleotide sequence ID" value="NZ_UZWE01000045.1"/>
</dbReference>